<dbReference type="Gene3D" id="3.30.565.10">
    <property type="entry name" value="Histidine kinase-like ATPase, C-terminal domain"/>
    <property type="match status" value="1"/>
</dbReference>
<evidence type="ECO:0000313" key="14">
    <source>
        <dbReference type="Proteomes" id="UP001448858"/>
    </source>
</evidence>
<feature type="region of interest" description="Disordered" evidence="9">
    <location>
        <begin position="1"/>
        <end position="23"/>
    </location>
</feature>
<protein>
    <recommendedName>
        <fullName evidence="2">histidine kinase</fullName>
        <ecNumber evidence="2">2.7.13.3</ecNumber>
    </recommendedName>
</protein>
<feature type="domain" description="Histidine kinase/HSP90-like ATPase" evidence="11">
    <location>
        <begin position="358"/>
        <end position="458"/>
    </location>
</feature>
<dbReference type="SUPFAM" id="SSF55874">
    <property type="entry name" value="ATPase domain of HSP90 chaperone/DNA topoisomerase II/histidine kinase"/>
    <property type="match status" value="1"/>
</dbReference>
<feature type="transmembrane region" description="Helical" evidence="10">
    <location>
        <begin position="72"/>
        <end position="88"/>
    </location>
</feature>
<keyword evidence="8" id="KW-0902">Two-component regulatory system</keyword>
<dbReference type="Pfam" id="PF02518">
    <property type="entry name" value="HATPase_c"/>
    <property type="match status" value="1"/>
</dbReference>
<dbReference type="EMBL" id="CP151657">
    <property type="protein sequence ID" value="WZP16881.1"/>
    <property type="molecule type" value="Genomic_DNA"/>
</dbReference>
<sequence>MLPPPTPATAEGPEEGPVATADAGPAALDSWGSGIWPTGVATAAGYFAAGLVLKAAGVNSADLFPPLVEAPGPLWVVILLVGCAGTLFRRSHVPLMLAVTGTAIIAGMLTGGGLINYLLIFEFFYSGILFGSLRLSRALEKACLATAAFLVAGTIAVHRDWAFVLFGSLQATVTCLIPLWWAGTLRRQADLAEQERIRADTERLNAERAAEMAELFLQVALASERAAMARDLHDAIASRLSAVALQSAAALAAADRELDRQVLAQVRSESVHALQEMRAMIDLLESRGSGPDGAGAAAGPAAPGSAAPGSAAPGSTARMPMAGGLDQLQALAESARLAGSPVTLTADAEPDLPVLVQSSIFRIVQESLTNAVRHAPGEPVQVKLAQTASEVLLSISNSLPVRTHDGDADTSAESADRTGNGSGLRNMALRTAQLSGTFSAGRTAGGNTWQVQVRLPAEGSQ</sequence>
<dbReference type="InterPro" id="IPR050482">
    <property type="entry name" value="Sensor_HK_TwoCompSys"/>
</dbReference>
<feature type="transmembrane region" description="Helical" evidence="10">
    <location>
        <begin position="138"/>
        <end position="157"/>
    </location>
</feature>
<evidence type="ECO:0000256" key="3">
    <source>
        <dbReference type="ARBA" id="ARBA00022553"/>
    </source>
</evidence>
<gene>
    <name evidence="13" type="ORF">AAE021_04780</name>
</gene>
<organism evidence="13 14">
    <name type="scientific">Arthrobacter citreus</name>
    <dbReference type="NCBI Taxonomy" id="1670"/>
    <lineage>
        <taxon>Bacteria</taxon>
        <taxon>Bacillati</taxon>
        <taxon>Actinomycetota</taxon>
        <taxon>Actinomycetes</taxon>
        <taxon>Micrococcales</taxon>
        <taxon>Micrococcaceae</taxon>
        <taxon>Arthrobacter</taxon>
    </lineage>
</organism>
<evidence type="ECO:0000256" key="7">
    <source>
        <dbReference type="ARBA" id="ARBA00022840"/>
    </source>
</evidence>
<reference evidence="13 14" key="1">
    <citation type="submission" date="2024-04" db="EMBL/GenBank/DDBJ databases">
        <title>Arthrobacter sp. from Plains bison fecal sample.</title>
        <authorList>
            <person name="Ruzzini A."/>
        </authorList>
    </citation>
    <scope>NUCLEOTIDE SEQUENCE [LARGE SCALE GENOMIC DNA]</scope>
    <source>
        <strain evidence="13 14">EINP1</strain>
    </source>
</reference>
<dbReference type="Proteomes" id="UP001448858">
    <property type="component" value="Chromosome"/>
</dbReference>
<feature type="region of interest" description="Disordered" evidence="9">
    <location>
        <begin position="402"/>
        <end position="424"/>
    </location>
</feature>
<dbReference type="InterPro" id="IPR036890">
    <property type="entry name" value="HATPase_C_sf"/>
</dbReference>
<dbReference type="Gene3D" id="1.20.5.1930">
    <property type="match status" value="1"/>
</dbReference>
<name>A0ABZ2ZYX4_9MICC</name>
<dbReference type="PANTHER" id="PTHR24421:SF10">
    <property type="entry name" value="NITRATE_NITRITE SENSOR PROTEIN NARQ"/>
    <property type="match status" value="1"/>
</dbReference>
<dbReference type="CDD" id="cd16917">
    <property type="entry name" value="HATPase_UhpB-NarQ-NarX-like"/>
    <property type="match status" value="1"/>
</dbReference>
<evidence type="ECO:0000256" key="8">
    <source>
        <dbReference type="ARBA" id="ARBA00023012"/>
    </source>
</evidence>
<evidence type="ECO:0000256" key="4">
    <source>
        <dbReference type="ARBA" id="ARBA00022679"/>
    </source>
</evidence>
<evidence type="ECO:0000256" key="6">
    <source>
        <dbReference type="ARBA" id="ARBA00022777"/>
    </source>
</evidence>
<evidence type="ECO:0000256" key="1">
    <source>
        <dbReference type="ARBA" id="ARBA00000085"/>
    </source>
</evidence>
<proteinExistence type="predicted"/>
<comment type="catalytic activity">
    <reaction evidence="1">
        <text>ATP + protein L-histidine = ADP + protein N-phospho-L-histidine.</text>
        <dbReference type="EC" id="2.7.13.3"/>
    </reaction>
</comment>
<feature type="transmembrane region" description="Helical" evidence="10">
    <location>
        <begin position="162"/>
        <end position="181"/>
    </location>
</feature>
<feature type="domain" description="Signal transduction histidine kinase subgroup 3 dimerisation and phosphoacceptor" evidence="12">
    <location>
        <begin position="224"/>
        <end position="286"/>
    </location>
</feature>
<dbReference type="InterPro" id="IPR003594">
    <property type="entry name" value="HATPase_dom"/>
</dbReference>
<keyword evidence="4" id="KW-0808">Transferase</keyword>
<dbReference type="GO" id="GO:0016301">
    <property type="term" value="F:kinase activity"/>
    <property type="evidence" value="ECO:0007669"/>
    <property type="project" value="UniProtKB-KW"/>
</dbReference>
<keyword evidence="6 13" id="KW-0418">Kinase</keyword>
<dbReference type="InterPro" id="IPR011712">
    <property type="entry name" value="Sig_transdc_His_kin_sub3_dim/P"/>
</dbReference>
<keyword evidence="10" id="KW-0472">Membrane</keyword>
<dbReference type="Pfam" id="PF07730">
    <property type="entry name" value="HisKA_3"/>
    <property type="match status" value="1"/>
</dbReference>
<feature type="region of interest" description="Disordered" evidence="9">
    <location>
        <begin position="290"/>
        <end position="321"/>
    </location>
</feature>
<evidence type="ECO:0000259" key="11">
    <source>
        <dbReference type="Pfam" id="PF02518"/>
    </source>
</evidence>
<keyword evidence="10" id="KW-1133">Transmembrane helix</keyword>
<feature type="compositionally biased region" description="Low complexity" evidence="9">
    <location>
        <begin position="8"/>
        <end position="17"/>
    </location>
</feature>
<evidence type="ECO:0000313" key="13">
    <source>
        <dbReference type="EMBL" id="WZP16881.1"/>
    </source>
</evidence>
<accession>A0ABZ2ZYX4</accession>
<evidence type="ECO:0000259" key="12">
    <source>
        <dbReference type="Pfam" id="PF07730"/>
    </source>
</evidence>
<evidence type="ECO:0000256" key="2">
    <source>
        <dbReference type="ARBA" id="ARBA00012438"/>
    </source>
</evidence>
<keyword evidence="7" id="KW-0067">ATP-binding</keyword>
<feature type="transmembrane region" description="Helical" evidence="10">
    <location>
        <begin position="95"/>
        <end position="118"/>
    </location>
</feature>
<keyword evidence="14" id="KW-1185">Reference proteome</keyword>
<evidence type="ECO:0000256" key="5">
    <source>
        <dbReference type="ARBA" id="ARBA00022741"/>
    </source>
</evidence>
<dbReference type="PANTHER" id="PTHR24421">
    <property type="entry name" value="NITRATE/NITRITE SENSOR PROTEIN NARX-RELATED"/>
    <property type="match status" value="1"/>
</dbReference>
<evidence type="ECO:0000256" key="9">
    <source>
        <dbReference type="SAM" id="MobiDB-lite"/>
    </source>
</evidence>
<keyword evidence="5" id="KW-0547">Nucleotide-binding</keyword>
<feature type="compositionally biased region" description="Low complexity" evidence="9">
    <location>
        <begin position="294"/>
        <end position="315"/>
    </location>
</feature>
<keyword evidence="3" id="KW-0597">Phosphoprotein</keyword>
<dbReference type="RefSeq" id="WP_342024478.1">
    <property type="nucleotide sequence ID" value="NZ_CP151657.1"/>
</dbReference>
<dbReference type="EC" id="2.7.13.3" evidence="2"/>
<keyword evidence="10" id="KW-0812">Transmembrane</keyword>
<evidence type="ECO:0000256" key="10">
    <source>
        <dbReference type="SAM" id="Phobius"/>
    </source>
</evidence>